<evidence type="ECO:0000313" key="2">
    <source>
        <dbReference type="Proteomes" id="UP001239111"/>
    </source>
</evidence>
<evidence type="ECO:0000313" key="1">
    <source>
        <dbReference type="EMBL" id="KAJ8666028.1"/>
    </source>
</evidence>
<dbReference type="Proteomes" id="UP001239111">
    <property type="component" value="Chromosome 4"/>
</dbReference>
<organism evidence="1 2">
    <name type="scientific">Eretmocerus hayati</name>
    <dbReference type="NCBI Taxonomy" id="131215"/>
    <lineage>
        <taxon>Eukaryota</taxon>
        <taxon>Metazoa</taxon>
        <taxon>Ecdysozoa</taxon>
        <taxon>Arthropoda</taxon>
        <taxon>Hexapoda</taxon>
        <taxon>Insecta</taxon>
        <taxon>Pterygota</taxon>
        <taxon>Neoptera</taxon>
        <taxon>Endopterygota</taxon>
        <taxon>Hymenoptera</taxon>
        <taxon>Apocrita</taxon>
        <taxon>Proctotrupomorpha</taxon>
        <taxon>Chalcidoidea</taxon>
        <taxon>Aphelinidae</taxon>
        <taxon>Aphelininae</taxon>
        <taxon>Eretmocerus</taxon>
    </lineage>
</organism>
<reference evidence="1" key="1">
    <citation type="submission" date="2023-04" db="EMBL/GenBank/DDBJ databases">
        <title>A chromosome-level genome assembly of the parasitoid wasp Eretmocerus hayati.</title>
        <authorList>
            <person name="Zhong Y."/>
            <person name="Liu S."/>
            <person name="Liu Y."/>
        </authorList>
    </citation>
    <scope>NUCLEOTIDE SEQUENCE</scope>
    <source>
        <strain evidence="1">ZJU_SS_LIU_2023</strain>
    </source>
</reference>
<name>A0ACC2N530_9HYME</name>
<comment type="caution">
    <text evidence="1">The sequence shown here is derived from an EMBL/GenBank/DDBJ whole genome shotgun (WGS) entry which is preliminary data.</text>
</comment>
<protein>
    <submittedName>
        <fullName evidence="1">Uncharacterized protein</fullName>
    </submittedName>
</protein>
<sequence length="143" mass="16470">MRSIVIGSAEFPLKAHDEAMSEHWHHSSAMDPSRYIVAEVNENEQLEQEIAQDLEDLDPGDFDIIEKNSSLFIQEELRQLQVEIEARYAAQEEAHRAVPSSPPTPPRPSLREKRRRLISSSDEEDDDVAPRRPRLISSREEKD</sequence>
<proteinExistence type="predicted"/>
<dbReference type="EMBL" id="CM056744">
    <property type="protein sequence ID" value="KAJ8666028.1"/>
    <property type="molecule type" value="Genomic_DNA"/>
</dbReference>
<keyword evidence="2" id="KW-1185">Reference proteome</keyword>
<gene>
    <name evidence="1" type="ORF">QAD02_007690</name>
</gene>
<accession>A0ACC2N530</accession>